<feature type="domain" description="Major facilitator superfamily (MFS) profile" evidence="8">
    <location>
        <begin position="14"/>
        <end position="400"/>
    </location>
</feature>
<dbReference type="InterPro" id="IPR036259">
    <property type="entry name" value="MFS_trans_sf"/>
</dbReference>
<dbReference type="Pfam" id="PF07690">
    <property type="entry name" value="MFS_1"/>
    <property type="match status" value="1"/>
</dbReference>
<feature type="transmembrane region" description="Helical" evidence="7">
    <location>
        <begin position="211"/>
        <end position="235"/>
    </location>
</feature>
<evidence type="ECO:0000313" key="9">
    <source>
        <dbReference type="EMBL" id="MBN1574353.1"/>
    </source>
</evidence>
<comment type="subcellular location">
    <subcellularLocation>
        <location evidence="1">Cell membrane</location>
        <topology evidence="1">Multi-pass membrane protein</topology>
    </subcellularLocation>
</comment>
<evidence type="ECO:0000259" key="8">
    <source>
        <dbReference type="PROSITE" id="PS50850"/>
    </source>
</evidence>
<sequence>METNPSKSPRKDPTINALALTIFATNIGGGIILAIIALYTKHLNISLIFGGWVISLFAIARGITQPIIGHYIDRIDPRPVITCGIVIFIVASAAPAIPNAVVLYVARALQGVGSALVIVSCYTIIARRYLDAYMRRIANARFMMLEMTGSVLGPLVGAVVFWVTDSFSSPFIVCSMFGVIAMALYMKNYGAIGGSKPLYEMKDNPHKKNKMVFNPSGLSILILISTMFFVLQFVWGSLQFIMPLYVVNKGMPGHFAGLFFGALSFGMILTILLTEREAFGKTPAELLIFVGSFFALSCLTLLVLIVDVWVWFLLFWAMGAGVGLLFPIFPSLAADAIKDRPGQGVSYMEMGGNLGFIIGPVAAGALAAGEQYLRAFYFEIGSAYFLIAVAVALIVIRWRLKKRADVKRHDNADSIPS</sequence>
<dbReference type="AlphaFoldDB" id="A0A9D8PQZ1"/>
<proteinExistence type="predicted"/>
<dbReference type="PROSITE" id="PS50850">
    <property type="entry name" value="MFS"/>
    <property type="match status" value="1"/>
</dbReference>
<feature type="transmembrane region" description="Helical" evidence="7">
    <location>
        <begin position="142"/>
        <end position="163"/>
    </location>
</feature>
<keyword evidence="6 7" id="KW-0472">Membrane</keyword>
<evidence type="ECO:0000256" key="5">
    <source>
        <dbReference type="ARBA" id="ARBA00022989"/>
    </source>
</evidence>
<evidence type="ECO:0000313" key="10">
    <source>
        <dbReference type="Proteomes" id="UP000809273"/>
    </source>
</evidence>
<feature type="transmembrane region" description="Helical" evidence="7">
    <location>
        <begin position="85"/>
        <end position="106"/>
    </location>
</feature>
<feature type="transmembrane region" description="Helical" evidence="7">
    <location>
        <begin position="112"/>
        <end position="130"/>
    </location>
</feature>
<name>A0A9D8PQZ1_9DELT</name>
<evidence type="ECO:0000256" key="2">
    <source>
        <dbReference type="ARBA" id="ARBA00022448"/>
    </source>
</evidence>
<evidence type="ECO:0000256" key="3">
    <source>
        <dbReference type="ARBA" id="ARBA00022475"/>
    </source>
</evidence>
<reference evidence="9" key="1">
    <citation type="journal article" date="2021" name="Environ. Microbiol.">
        <title>Genomic characterization of three novel Desulfobacterota classes expand the metabolic and phylogenetic diversity of the phylum.</title>
        <authorList>
            <person name="Murphy C.L."/>
            <person name="Biggerstaff J."/>
            <person name="Eichhorn A."/>
            <person name="Ewing E."/>
            <person name="Shahan R."/>
            <person name="Soriano D."/>
            <person name="Stewart S."/>
            <person name="VanMol K."/>
            <person name="Walker R."/>
            <person name="Walters P."/>
            <person name="Elshahed M.S."/>
            <person name="Youssef N.H."/>
        </authorList>
    </citation>
    <scope>NUCLEOTIDE SEQUENCE</scope>
    <source>
        <strain evidence="9">Zod_Metabat.24</strain>
    </source>
</reference>
<comment type="caution">
    <text evidence="9">The sequence shown here is derived from an EMBL/GenBank/DDBJ whole genome shotgun (WGS) entry which is preliminary data.</text>
</comment>
<dbReference type="InterPro" id="IPR011701">
    <property type="entry name" value="MFS"/>
</dbReference>
<feature type="transmembrane region" description="Helical" evidence="7">
    <location>
        <begin position="45"/>
        <end position="64"/>
    </location>
</feature>
<organism evidence="9 10">
    <name type="scientific">Candidatus Zymogenus saltonus</name>
    <dbReference type="NCBI Taxonomy" id="2844893"/>
    <lineage>
        <taxon>Bacteria</taxon>
        <taxon>Deltaproteobacteria</taxon>
        <taxon>Candidatus Zymogenia</taxon>
        <taxon>Candidatus Zymogeniales</taxon>
        <taxon>Candidatus Zymogenaceae</taxon>
        <taxon>Candidatus Zymogenus</taxon>
    </lineage>
</organism>
<feature type="transmembrane region" description="Helical" evidence="7">
    <location>
        <begin position="350"/>
        <end position="369"/>
    </location>
</feature>
<dbReference type="GO" id="GO:0005886">
    <property type="term" value="C:plasma membrane"/>
    <property type="evidence" value="ECO:0007669"/>
    <property type="project" value="UniProtKB-SubCell"/>
</dbReference>
<keyword evidence="3" id="KW-1003">Cell membrane</keyword>
<keyword evidence="5 7" id="KW-1133">Transmembrane helix</keyword>
<evidence type="ECO:0000256" key="1">
    <source>
        <dbReference type="ARBA" id="ARBA00004651"/>
    </source>
</evidence>
<reference evidence="9" key="2">
    <citation type="submission" date="2021-01" db="EMBL/GenBank/DDBJ databases">
        <authorList>
            <person name="Hahn C.R."/>
            <person name="Youssef N.H."/>
            <person name="Elshahed M."/>
        </authorList>
    </citation>
    <scope>NUCLEOTIDE SEQUENCE</scope>
    <source>
        <strain evidence="9">Zod_Metabat.24</strain>
    </source>
</reference>
<feature type="transmembrane region" description="Helical" evidence="7">
    <location>
        <begin position="286"/>
        <end position="305"/>
    </location>
</feature>
<feature type="transmembrane region" description="Helical" evidence="7">
    <location>
        <begin position="375"/>
        <end position="398"/>
    </location>
</feature>
<dbReference type="Proteomes" id="UP000809273">
    <property type="component" value="Unassembled WGS sequence"/>
</dbReference>
<gene>
    <name evidence="9" type="ORF">JW984_14230</name>
</gene>
<dbReference type="InterPro" id="IPR050171">
    <property type="entry name" value="MFS_Transporters"/>
</dbReference>
<evidence type="ECO:0000256" key="7">
    <source>
        <dbReference type="SAM" id="Phobius"/>
    </source>
</evidence>
<accession>A0A9D8PQZ1</accession>
<dbReference type="PANTHER" id="PTHR23517:SF3">
    <property type="entry name" value="INTEGRAL MEMBRANE TRANSPORT PROTEIN"/>
    <property type="match status" value="1"/>
</dbReference>
<keyword evidence="2" id="KW-0813">Transport</keyword>
<feature type="transmembrane region" description="Helical" evidence="7">
    <location>
        <begin position="17"/>
        <end position="39"/>
    </location>
</feature>
<dbReference type="GO" id="GO:0022857">
    <property type="term" value="F:transmembrane transporter activity"/>
    <property type="evidence" value="ECO:0007669"/>
    <property type="project" value="InterPro"/>
</dbReference>
<evidence type="ECO:0000256" key="6">
    <source>
        <dbReference type="ARBA" id="ARBA00023136"/>
    </source>
</evidence>
<evidence type="ECO:0000256" key="4">
    <source>
        <dbReference type="ARBA" id="ARBA00022692"/>
    </source>
</evidence>
<dbReference type="SUPFAM" id="SSF103473">
    <property type="entry name" value="MFS general substrate transporter"/>
    <property type="match status" value="1"/>
</dbReference>
<dbReference type="InterPro" id="IPR020846">
    <property type="entry name" value="MFS_dom"/>
</dbReference>
<feature type="transmembrane region" description="Helical" evidence="7">
    <location>
        <begin position="255"/>
        <end position="274"/>
    </location>
</feature>
<dbReference type="Gene3D" id="1.20.1250.20">
    <property type="entry name" value="MFS general substrate transporter like domains"/>
    <property type="match status" value="1"/>
</dbReference>
<feature type="transmembrane region" description="Helical" evidence="7">
    <location>
        <begin position="311"/>
        <end position="329"/>
    </location>
</feature>
<dbReference type="EMBL" id="JAFGIX010000075">
    <property type="protein sequence ID" value="MBN1574353.1"/>
    <property type="molecule type" value="Genomic_DNA"/>
</dbReference>
<protein>
    <submittedName>
        <fullName evidence="9">MFS transporter</fullName>
    </submittedName>
</protein>
<keyword evidence="4 7" id="KW-0812">Transmembrane</keyword>
<dbReference type="PANTHER" id="PTHR23517">
    <property type="entry name" value="RESISTANCE PROTEIN MDTM, PUTATIVE-RELATED-RELATED"/>
    <property type="match status" value="1"/>
</dbReference>
<feature type="transmembrane region" description="Helical" evidence="7">
    <location>
        <begin position="169"/>
        <end position="190"/>
    </location>
</feature>